<dbReference type="PANTHER" id="PTHR36507">
    <property type="entry name" value="BLL1555 PROTEIN"/>
    <property type="match status" value="1"/>
</dbReference>
<dbReference type="InterPro" id="IPR008972">
    <property type="entry name" value="Cupredoxin"/>
</dbReference>
<keyword evidence="2" id="KW-0186">Copper</keyword>
<dbReference type="SUPFAM" id="SSF49503">
    <property type="entry name" value="Cupredoxins"/>
    <property type="match status" value="1"/>
</dbReference>
<dbReference type="PANTHER" id="PTHR36507:SF1">
    <property type="entry name" value="BLL1555 PROTEIN"/>
    <property type="match status" value="1"/>
</dbReference>
<dbReference type="Pfam" id="PF00127">
    <property type="entry name" value="Copper-bind"/>
    <property type="match status" value="1"/>
</dbReference>
<evidence type="ECO:0000256" key="2">
    <source>
        <dbReference type="ARBA" id="ARBA00023008"/>
    </source>
</evidence>
<dbReference type="EMBL" id="KF900999">
    <property type="protein sequence ID" value="AIF14381.1"/>
    <property type="molecule type" value="Genomic_DNA"/>
</dbReference>
<accession>A0A075HCZ4</accession>
<name>A0A075HCZ4_9ARCH</name>
<dbReference type="InterPro" id="IPR000923">
    <property type="entry name" value="BlueCu_1"/>
</dbReference>
<dbReference type="GO" id="GO:0009055">
    <property type="term" value="F:electron transfer activity"/>
    <property type="evidence" value="ECO:0007669"/>
    <property type="project" value="InterPro"/>
</dbReference>
<evidence type="ECO:0000259" key="3">
    <source>
        <dbReference type="Pfam" id="PF00127"/>
    </source>
</evidence>
<dbReference type="GO" id="GO:0005507">
    <property type="term" value="F:copper ion binding"/>
    <property type="evidence" value="ECO:0007669"/>
    <property type="project" value="InterPro"/>
</dbReference>
<sequence>MAAEAAAEMTAADATVTNALGSSTPGCEETDSCFIPHIVTIDIGDTVGWSNIDTAAHTVTSGTPEDGPSGVWDSSLIMAGGNFFHTFDQAGAYSYHCMVHPWMLGTVVVNLAETTAAAEAETEIIIPSWIKQNAEWWADGSISDRVYVSGLQWLISNEIMHIPSTTQGTGSDDVIPSWIKQNAEWWADGLISDRVYVGGIQWLITNGIMIISLP</sequence>
<keyword evidence="1" id="KW-0479">Metal-binding</keyword>
<feature type="domain" description="Blue (type 1) copper" evidence="3">
    <location>
        <begin position="29"/>
        <end position="110"/>
    </location>
</feature>
<evidence type="ECO:0000256" key="1">
    <source>
        <dbReference type="ARBA" id="ARBA00022723"/>
    </source>
</evidence>
<proteinExistence type="predicted"/>
<dbReference type="AlphaFoldDB" id="A0A075HCZ4"/>
<organism evidence="4">
    <name type="scientific">uncultured marine thaumarchaeote KM3_67_B07</name>
    <dbReference type="NCBI Taxonomy" id="1456232"/>
    <lineage>
        <taxon>Archaea</taxon>
        <taxon>Nitrososphaerota</taxon>
        <taxon>environmental samples</taxon>
    </lineage>
</organism>
<dbReference type="InterPro" id="IPR052721">
    <property type="entry name" value="ET_Amicyanin"/>
</dbReference>
<dbReference type="Gene3D" id="2.60.40.420">
    <property type="entry name" value="Cupredoxins - blue copper proteins"/>
    <property type="match status" value="1"/>
</dbReference>
<evidence type="ECO:0000313" key="4">
    <source>
        <dbReference type="EMBL" id="AIF14381.1"/>
    </source>
</evidence>
<reference evidence="4" key="1">
    <citation type="journal article" date="2014" name="Genome Biol. Evol.">
        <title>Pangenome evidence for extensive interdomain horizontal transfer affecting lineage core and shell genes in uncultured planktonic thaumarchaeota and euryarchaeota.</title>
        <authorList>
            <person name="Deschamps P."/>
            <person name="Zivanovic Y."/>
            <person name="Moreira D."/>
            <person name="Rodriguez-Valera F."/>
            <person name="Lopez-Garcia P."/>
        </authorList>
    </citation>
    <scope>NUCLEOTIDE SEQUENCE</scope>
</reference>
<protein>
    <submittedName>
        <fullName evidence="4">Blue (Type1) copper domain-containing protein</fullName>
    </submittedName>
</protein>